<dbReference type="InterPro" id="IPR025411">
    <property type="entry name" value="DUF4136"/>
</dbReference>
<organism evidence="2 3">
    <name type="scientific">Belliella pelovolcani</name>
    <dbReference type="NCBI Taxonomy" id="529505"/>
    <lineage>
        <taxon>Bacteria</taxon>
        <taxon>Pseudomonadati</taxon>
        <taxon>Bacteroidota</taxon>
        <taxon>Cytophagia</taxon>
        <taxon>Cytophagales</taxon>
        <taxon>Cyclobacteriaceae</taxon>
        <taxon>Belliella</taxon>
    </lineage>
</organism>
<evidence type="ECO:0000313" key="3">
    <source>
        <dbReference type="Proteomes" id="UP000186026"/>
    </source>
</evidence>
<sequence>MVIFKVNINIKQFQNCKIYILNQKNTFRLKRISMKFHQTALILSILIISISCSSIELFKENVELRPYKENRSFVIVNKEINLKGVEDELINEKIINEIEIKMKDLGLYYDRDTPDVVIKFSSNEDPRQKEVFQNQFPMWGMRVWDPWMYDPRFMGRQNMVSTRNYELIQLIIDFIDPKQDKMLMRLTAVSEASTIKTKNKKLIKSVDKIVKAYDQHMNQN</sequence>
<gene>
    <name evidence="2" type="ORF">SAMN05421761_11677</name>
</gene>
<keyword evidence="3" id="KW-1185">Reference proteome</keyword>
<dbReference type="STRING" id="529505.SAMN05421761_11677"/>
<protein>
    <recommendedName>
        <fullName evidence="1">DUF4136 domain-containing protein</fullName>
    </recommendedName>
</protein>
<reference evidence="3" key="1">
    <citation type="submission" date="2017-01" db="EMBL/GenBank/DDBJ databases">
        <authorList>
            <person name="Varghese N."/>
            <person name="Submissions S."/>
        </authorList>
    </citation>
    <scope>NUCLEOTIDE SEQUENCE [LARGE SCALE GENOMIC DNA]</scope>
    <source>
        <strain evidence="3">DSM 46698</strain>
    </source>
</reference>
<dbReference type="Proteomes" id="UP000186026">
    <property type="component" value="Unassembled WGS sequence"/>
</dbReference>
<dbReference type="EMBL" id="FTOP01000016">
    <property type="protein sequence ID" value="SIT10235.1"/>
    <property type="molecule type" value="Genomic_DNA"/>
</dbReference>
<dbReference type="Pfam" id="PF13590">
    <property type="entry name" value="DUF4136"/>
    <property type="match status" value="1"/>
</dbReference>
<evidence type="ECO:0000313" key="2">
    <source>
        <dbReference type="EMBL" id="SIT10235.1"/>
    </source>
</evidence>
<proteinExistence type="predicted"/>
<dbReference type="Gene3D" id="3.30.160.670">
    <property type="match status" value="1"/>
</dbReference>
<name>A0A1N7PHY6_9BACT</name>
<feature type="domain" description="DUF4136" evidence="1">
    <location>
        <begin position="69"/>
        <end position="213"/>
    </location>
</feature>
<accession>A0A1N7PHY6</accession>
<dbReference type="AlphaFoldDB" id="A0A1N7PHY6"/>
<evidence type="ECO:0000259" key="1">
    <source>
        <dbReference type="Pfam" id="PF13590"/>
    </source>
</evidence>